<dbReference type="SUPFAM" id="SSF53822">
    <property type="entry name" value="Periplasmic binding protein-like I"/>
    <property type="match status" value="1"/>
</dbReference>
<comment type="caution">
    <text evidence="1">The sequence shown here is derived from an EMBL/GenBank/DDBJ whole genome shotgun (WGS) entry which is preliminary data.</text>
</comment>
<evidence type="ECO:0000313" key="1">
    <source>
        <dbReference type="EMBL" id="KAB0476656.1"/>
    </source>
</evidence>
<protein>
    <submittedName>
        <fullName evidence="1">Branched-chain amino acid ABC transporter substrate-binding protein</fullName>
    </submittedName>
</protein>
<sequence length="83" mass="9136">KGTKEVPNFSAMGADAYFVMLNAMNACVENLTSKCVNEKIHQTKNYQGVSGVISIDQTGNATRSVVVKEIKNQKQNYKDIINP</sequence>
<dbReference type="Gene3D" id="3.40.50.2300">
    <property type="match status" value="1"/>
</dbReference>
<organism evidence="1">
    <name type="scientific">Pseudomonas vancouverensis</name>
    <dbReference type="NCBI Taxonomy" id="95300"/>
    <lineage>
        <taxon>Bacteria</taxon>
        <taxon>Pseudomonadati</taxon>
        <taxon>Pseudomonadota</taxon>
        <taxon>Gammaproteobacteria</taxon>
        <taxon>Pseudomonadales</taxon>
        <taxon>Pseudomonadaceae</taxon>
        <taxon>Pseudomonas</taxon>
    </lineage>
</organism>
<dbReference type="EMBL" id="VZPU01000190">
    <property type="protein sequence ID" value="KAB0476656.1"/>
    <property type="molecule type" value="Genomic_DNA"/>
</dbReference>
<reference evidence="1" key="1">
    <citation type="submission" date="2019-09" db="EMBL/GenBank/DDBJ databases">
        <title>Draft genome sequences of 48 bacterial type strains from the CCUG.</title>
        <authorList>
            <person name="Tunovic T."/>
            <person name="Pineiro-Iglesias B."/>
            <person name="Unosson C."/>
            <person name="Inganas E."/>
            <person name="Ohlen M."/>
            <person name="Cardew S."/>
            <person name="Jensie-Markopoulos S."/>
            <person name="Salva-Serra F."/>
            <person name="Jaen-Luchoro D."/>
            <person name="Karlsson R."/>
            <person name="Svensson-Stadler L."/>
            <person name="Chun J."/>
            <person name="Moore E."/>
        </authorList>
    </citation>
    <scope>NUCLEOTIDE SEQUENCE</scope>
    <source>
        <strain evidence="1">CCUG 49675</strain>
    </source>
</reference>
<gene>
    <name evidence="1" type="ORF">F7R09_30855</name>
</gene>
<proteinExistence type="predicted"/>
<accession>A0A643D168</accession>
<dbReference type="InterPro" id="IPR028082">
    <property type="entry name" value="Peripla_BP_I"/>
</dbReference>
<feature type="non-terminal residue" evidence="1">
    <location>
        <position position="1"/>
    </location>
</feature>
<name>A0A643D168_PSEVA</name>
<dbReference type="AlphaFoldDB" id="A0A643D168"/>